<reference evidence="2 3" key="1">
    <citation type="submission" date="2019-02" db="EMBL/GenBank/DDBJ databases">
        <title>Genome sequencing of the rare red list fungi Phlebia centrifuga.</title>
        <authorList>
            <person name="Buettner E."/>
            <person name="Kellner H."/>
        </authorList>
    </citation>
    <scope>NUCLEOTIDE SEQUENCE [LARGE SCALE GENOMIC DNA]</scope>
    <source>
        <strain evidence="2 3">DSM 108282</strain>
    </source>
</reference>
<evidence type="ECO:0000313" key="2">
    <source>
        <dbReference type="EMBL" id="THG94929.1"/>
    </source>
</evidence>
<proteinExistence type="predicted"/>
<organism evidence="2 3">
    <name type="scientific">Hermanssonia centrifuga</name>
    <dbReference type="NCBI Taxonomy" id="98765"/>
    <lineage>
        <taxon>Eukaryota</taxon>
        <taxon>Fungi</taxon>
        <taxon>Dikarya</taxon>
        <taxon>Basidiomycota</taxon>
        <taxon>Agaricomycotina</taxon>
        <taxon>Agaricomycetes</taxon>
        <taxon>Polyporales</taxon>
        <taxon>Meruliaceae</taxon>
        <taxon>Hermanssonia</taxon>
    </lineage>
</organism>
<feature type="region of interest" description="Disordered" evidence="1">
    <location>
        <begin position="187"/>
        <end position="220"/>
    </location>
</feature>
<gene>
    <name evidence="2" type="ORF">EW026_g6633</name>
</gene>
<sequence length="263" mass="28283">MSSASARSSSQLSYTSLPSHQTPPESPAPPSEDEQTTPATPAPGHNPQDSMTLGLVNLNLNTMTGQESSIEEVAVAAKAQFDRIYDTLVAVNTRIDTVEHNVRAVGIQLATTANKVSALDGKVSALDDKVSVVDNRVERLEKRVNLGFDNVGKDFKALDKKIEDIDEKSTKRFDELDKKIEILMDLLRSPNKNPSPRSSYSGSPRAGPSRHAGLNASASTLELARTTAQAAGDLADKVTGSSNLASRLYKKISKRKLAPSKSR</sequence>
<name>A0A4S4KER3_9APHY</name>
<dbReference type="AlphaFoldDB" id="A0A4S4KER3"/>
<feature type="compositionally biased region" description="Low complexity" evidence="1">
    <location>
        <begin position="188"/>
        <end position="210"/>
    </location>
</feature>
<feature type="compositionally biased region" description="Low complexity" evidence="1">
    <location>
        <begin position="1"/>
        <end position="23"/>
    </location>
</feature>
<comment type="caution">
    <text evidence="2">The sequence shown here is derived from an EMBL/GenBank/DDBJ whole genome shotgun (WGS) entry which is preliminary data.</text>
</comment>
<dbReference type="Proteomes" id="UP000309038">
    <property type="component" value="Unassembled WGS sequence"/>
</dbReference>
<dbReference type="Gene3D" id="6.10.280.220">
    <property type="match status" value="1"/>
</dbReference>
<accession>A0A4S4KER3</accession>
<keyword evidence="3" id="KW-1185">Reference proteome</keyword>
<evidence type="ECO:0000313" key="3">
    <source>
        <dbReference type="Proteomes" id="UP000309038"/>
    </source>
</evidence>
<feature type="region of interest" description="Disordered" evidence="1">
    <location>
        <begin position="1"/>
        <end position="52"/>
    </location>
</feature>
<dbReference type="EMBL" id="SGPJ01000377">
    <property type="protein sequence ID" value="THG94929.1"/>
    <property type="molecule type" value="Genomic_DNA"/>
</dbReference>
<evidence type="ECO:0000256" key="1">
    <source>
        <dbReference type="SAM" id="MobiDB-lite"/>
    </source>
</evidence>
<protein>
    <submittedName>
        <fullName evidence="2">Uncharacterized protein</fullName>
    </submittedName>
</protein>